<keyword evidence="3" id="KW-1185">Reference proteome</keyword>
<gene>
    <name evidence="2" type="ORF">RNC47_15180</name>
</gene>
<proteinExistence type="predicted"/>
<dbReference type="Proteomes" id="UP001183420">
    <property type="component" value="Unassembled WGS sequence"/>
</dbReference>
<dbReference type="EMBL" id="JAVREM010000016">
    <property type="protein sequence ID" value="MDT0319681.1"/>
    <property type="molecule type" value="Genomic_DNA"/>
</dbReference>
<dbReference type="CDD" id="cd00093">
    <property type="entry name" value="HTH_XRE"/>
    <property type="match status" value="1"/>
</dbReference>
<feature type="domain" description="HTH cro/C1-type" evidence="1">
    <location>
        <begin position="22"/>
        <end position="69"/>
    </location>
</feature>
<dbReference type="RefSeq" id="WP_311599111.1">
    <property type="nucleotide sequence ID" value="NZ_JAVREM010000016.1"/>
</dbReference>
<protein>
    <submittedName>
        <fullName evidence="2">Helix-turn-helix transcriptional regulator</fullName>
    </submittedName>
</protein>
<dbReference type="InterPro" id="IPR001387">
    <property type="entry name" value="Cro/C1-type_HTH"/>
</dbReference>
<accession>A0ABU2LQ18</accession>
<dbReference type="Gene3D" id="1.10.260.40">
    <property type="entry name" value="lambda repressor-like DNA-binding domains"/>
    <property type="match status" value="1"/>
</dbReference>
<reference evidence="3" key="1">
    <citation type="submission" date="2023-07" db="EMBL/GenBank/DDBJ databases">
        <title>30 novel species of actinomycetes from the DSMZ collection.</title>
        <authorList>
            <person name="Nouioui I."/>
        </authorList>
    </citation>
    <scope>NUCLEOTIDE SEQUENCE [LARGE SCALE GENOMIC DNA]</scope>
    <source>
        <strain evidence="3">DSM 44918</strain>
    </source>
</reference>
<dbReference type="InterPro" id="IPR010982">
    <property type="entry name" value="Lambda_DNA-bd_dom_sf"/>
</dbReference>
<evidence type="ECO:0000259" key="1">
    <source>
        <dbReference type="PROSITE" id="PS50943"/>
    </source>
</evidence>
<dbReference type="SUPFAM" id="SSF47413">
    <property type="entry name" value="lambda repressor-like DNA-binding domains"/>
    <property type="match status" value="1"/>
</dbReference>
<comment type="caution">
    <text evidence="2">The sequence shown here is derived from an EMBL/GenBank/DDBJ whole genome shotgun (WGS) entry which is preliminary data.</text>
</comment>
<evidence type="ECO:0000313" key="2">
    <source>
        <dbReference type="EMBL" id="MDT0319681.1"/>
    </source>
</evidence>
<dbReference type="Pfam" id="PF19054">
    <property type="entry name" value="DUF5753"/>
    <property type="match status" value="1"/>
</dbReference>
<dbReference type="InterPro" id="IPR043917">
    <property type="entry name" value="DUF5753"/>
</dbReference>
<organism evidence="2 3">
    <name type="scientific">Streptomyces millisiae</name>
    <dbReference type="NCBI Taxonomy" id="3075542"/>
    <lineage>
        <taxon>Bacteria</taxon>
        <taxon>Bacillati</taxon>
        <taxon>Actinomycetota</taxon>
        <taxon>Actinomycetes</taxon>
        <taxon>Kitasatosporales</taxon>
        <taxon>Streptomycetaceae</taxon>
        <taxon>Streptomyces</taxon>
    </lineage>
</organism>
<evidence type="ECO:0000313" key="3">
    <source>
        <dbReference type="Proteomes" id="UP001183420"/>
    </source>
</evidence>
<name>A0ABU2LQ18_9ACTN</name>
<dbReference type="SMART" id="SM00530">
    <property type="entry name" value="HTH_XRE"/>
    <property type="match status" value="1"/>
</dbReference>
<sequence>MSAWVNEYGDASPTYQFVALLVRTLREANGWTQDELGSETGYTGSAISALERCAQPPSEVKLAKLDEALFGGKKVLRAAQEYMRMDRYPRHFKNYAKLEMAALSICSYETLVIDGLFQTEEYARAVIECGYPPRDPEEADTLVRGRIDRKTLFDRKPLPLLELILEESALRRQVGTPEVMRRQLNYLIEQAQRINVTLQVLPLRRGATGQHAGLRGSMKVLETSEHQTVIYLETGGESILLSEPGKVTEFAQRYAKIRAQALSQDESLAFIEQLAEEWE</sequence>
<dbReference type="Pfam" id="PF13560">
    <property type="entry name" value="HTH_31"/>
    <property type="match status" value="1"/>
</dbReference>
<dbReference type="PROSITE" id="PS50943">
    <property type="entry name" value="HTH_CROC1"/>
    <property type="match status" value="1"/>
</dbReference>